<dbReference type="Pfam" id="PF18972">
    <property type="entry name" value="Wheel"/>
    <property type="match status" value="1"/>
</dbReference>
<evidence type="ECO:0000313" key="5">
    <source>
        <dbReference type="Proteomes" id="UP000695007"/>
    </source>
</evidence>
<sequence>MDEKNGDTKKKVWTDAERLELAEKLDKDLEDYINSLEKRTDSNECPEDCWSEEIDKHPFFMTQMPENPTEMSPLVEGLQQLKYSEDYNTPSELALSYKEDGNFNFKYKKYHLAILNFSKGISTKCDDSELLAQLYNNRALAQLKLKNYRSGLRDCKRSLELKPSYLKSLHTAAKCSFYVKEYDQCINYCDQILNIATNDKEINTDIDKLRGNSIKNKKLMMRDSWQQTLKEKKIDQLKINIIKAIKSRNIRVDDSDLFDNQWHVHFDDTNMLIWPVIFAYPENGQTDFVQNFNESIIFREQLMELFEEPPAWDNNKRYQINNLSIYFEDCNKAVHKVQTDQSLKEILQHKSLVVKNGTPWFFILVAGSIEENFFLKSYEQ</sequence>
<dbReference type="Gene3D" id="1.25.40.10">
    <property type="entry name" value="Tetratricopeptide repeat domain"/>
    <property type="match status" value="1"/>
</dbReference>
<evidence type="ECO:0000256" key="1">
    <source>
        <dbReference type="ARBA" id="ARBA00022737"/>
    </source>
</evidence>
<dbReference type="CTD" id="35565"/>
<keyword evidence="2" id="KW-0802">TPR repeat</keyword>
<dbReference type="GO" id="GO:0006457">
    <property type="term" value="P:protein folding"/>
    <property type="evidence" value="ECO:0007669"/>
    <property type="project" value="TreeGrafter"/>
</dbReference>
<comment type="similarity">
    <text evidence="3">Belongs to the TTC4 family.</text>
</comment>
<dbReference type="PANTHER" id="PTHR46035">
    <property type="entry name" value="TETRATRICOPEPTIDE REPEAT PROTEIN 4"/>
    <property type="match status" value="1"/>
</dbReference>
<dbReference type="RefSeq" id="XP_011504516.1">
    <property type="nucleotide sequence ID" value="XM_011506214.1"/>
</dbReference>
<dbReference type="GO" id="GO:0005829">
    <property type="term" value="C:cytosol"/>
    <property type="evidence" value="ECO:0007669"/>
    <property type="project" value="TreeGrafter"/>
</dbReference>
<feature type="domain" description="Cns1/TTC4 wheel" evidence="4">
    <location>
        <begin position="268"/>
        <end position="370"/>
    </location>
</feature>
<organism evidence="5 6">
    <name type="scientific">Ceratosolen solmsi marchali</name>
    <dbReference type="NCBI Taxonomy" id="326594"/>
    <lineage>
        <taxon>Eukaryota</taxon>
        <taxon>Metazoa</taxon>
        <taxon>Ecdysozoa</taxon>
        <taxon>Arthropoda</taxon>
        <taxon>Hexapoda</taxon>
        <taxon>Insecta</taxon>
        <taxon>Pterygota</taxon>
        <taxon>Neoptera</taxon>
        <taxon>Endopterygota</taxon>
        <taxon>Hymenoptera</taxon>
        <taxon>Apocrita</taxon>
        <taxon>Proctotrupomorpha</taxon>
        <taxon>Chalcidoidea</taxon>
        <taxon>Agaonidae</taxon>
        <taxon>Agaoninae</taxon>
        <taxon>Ceratosolen</taxon>
    </lineage>
</organism>
<dbReference type="SUPFAM" id="SSF48452">
    <property type="entry name" value="TPR-like"/>
    <property type="match status" value="1"/>
</dbReference>
<dbReference type="AlphaFoldDB" id="A0AAJ6YUB9"/>
<dbReference type="InterPro" id="IPR044059">
    <property type="entry name" value="Csn1/TTC4_wheel"/>
</dbReference>
<keyword evidence="5" id="KW-1185">Reference proteome</keyword>
<dbReference type="CDD" id="cd21380">
    <property type="entry name" value="CTWD_Cns1"/>
    <property type="match status" value="1"/>
</dbReference>
<dbReference type="Proteomes" id="UP000695007">
    <property type="component" value="Unplaced"/>
</dbReference>
<evidence type="ECO:0000313" key="6">
    <source>
        <dbReference type="RefSeq" id="XP_011504516.1"/>
    </source>
</evidence>
<name>A0AAJ6YUB9_9HYME</name>
<evidence type="ECO:0000259" key="4">
    <source>
        <dbReference type="Pfam" id="PF18972"/>
    </source>
</evidence>
<evidence type="ECO:0000256" key="2">
    <source>
        <dbReference type="ARBA" id="ARBA00022803"/>
    </source>
</evidence>
<dbReference type="GO" id="GO:0030544">
    <property type="term" value="F:Hsp70 protein binding"/>
    <property type="evidence" value="ECO:0007669"/>
    <property type="project" value="TreeGrafter"/>
</dbReference>
<dbReference type="InterPro" id="IPR011990">
    <property type="entry name" value="TPR-like_helical_dom_sf"/>
</dbReference>
<evidence type="ECO:0000256" key="3">
    <source>
        <dbReference type="ARBA" id="ARBA00023602"/>
    </source>
</evidence>
<dbReference type="PANTHER" id="PTHR46035:SF1">
    <property type="entry name" value="TETRATRICOPEPTIDE REPEAT PROTEIN 4"/>
    <property type="match status" value="1"/>
</dbReference>
<protein>
    <submittedName>
        <fullName evidence="6">Tetratricopeptide repeat protein 4</fullName>
    </submittedName>
</protein>
<dbReference type="InterPro" id="IPR019734">
    <property type="entry name" value="TPR_rpt"/>
</dbReference>
<gene>
    <name evidence="6" type="primary">LOC105367486</name>
</gene>
<dbReference type="GeneID" id="105367486"/>
<dbReference type="GO" id="GO:0005634">
    <property type="term" value="C:nucleus"/>
    <property type="evidence" value="ECO:0007669"/>
    <property type="project" value="TreeGrafter"/>
</dbReference>
<dbReference type="SMART" id="SM00028">
    <property type="entry name" value="TPR"/>
    <property type="match status" value="3"/>
</dbReference>
<accession>A0AAJ6YUB9</accession>
<dbReference type="KEGG" id="csol:105367486"/>
<reference evidence="6" key="1">
    <citation type="submission" date="2025-08" db="UniProtKB">
        <authorList>
            <consortium name="RefSeq"/>
        </authorList>
    </citation>
    <scope>IDENTIFICATION</scope>
</reference>
<keyword evidence="1" id="KW-0677">Repeat</keyword>
<proteinExistence type="inferred from homology"/>
<dbReference type="GO" id="GO:0051879">
    <property type="term" value="F:Hsp90 protein binding"/>
    <property type="evidence" value="ECO:0007669"/>
    <property type="project" value="InterPro"/>
</dbReference>